<reference evidence="2" key="2">
    <citation type="submission" date="2024-10" db="UniProtKB">
        <authorList>
            <consortium name="EnsemblProtists"/>
        </authorList>
    </citation>
    <scope>IDENTIFICATION</scope>
</reference>
<dbReference type="Proteomes" id="UP000013827">
    <property type="component" value="Unassembled WGS sequence"/>
</dbReference>
<dbReference type="RefSeq" id="XP_005769782.1">
    <property type="nucleotide sequence ID" value="XM_005769725.1"/>
</dbReference>
<reference evidence="3" key="1">
    <citation type="journal article" date="2013" name="Nature">
        <title>Pan genome of the phytoplankton Emiliania underpins its global distribution.</title>
        <authorList>
            <person name="Read B.A."/>
            <person name="Kegel J."/>
            <person name="Klute M.J."/>
            <person name="Kuo A."/>
            <person name="Lefebvre S.C."/>
            <person name="Maumus F."/>
            <person name="Mayer C."/>
            <person name="Miller J."/>
            <person name="Monier A."/>
            <person name="Salamov A."/>
            <person name="Young J."/>
            <person name="Aguilar M."/>
            <person name="Claverie J.M."/>
            <person name="Frickenhaus S."/>
            <person name="Gonzalez K."/>
            <person name="Herman E.K."/>
            <person name="Lin Y.C."/>
            <person name="Napier J."/>
            <person name="Ogata H."/>
            <person name="Sarno A.F."/>
            <person name="Shmutz J."/>
            <person name="Schroeder D."/>
            <person name="de Vargas C."/>
            <person name="Verret F."/>
            <person name="von Dassow P."/>
            <person name="Valentin K."/>
            <person name="Van de Peer Y."/>
            <person name="Wheeler G."/>
            <person name="Dacks J.B."/>
            <person name="Delwiche C.F."/>
            <person name="Dyhrman S.T."/>
            <person name="Glockner G."/>
            <person name="John U."/>
            <person name="Richards T."/>
            <person name="Worden A.Z."/>
            <person name="Zhang X."/>
            <person name="Grigoriev I.V."/>
            <person name="Allen A.E."/>
            <person name="Bidle K."/>
            <person name="Borodovsky M."/>
            <person name="Bowler C."/>
            <person name="Brownlee C."/>
            <person name="Cock J.M."/>
            <person name="Elias M."/>
            <person name="Gladyshev V.N."/>
            <person name="Groth M."/>
            <person name="Guda C."/>
            <person name="Hadaegh A."/>
            <person name="Iglesias-Rodriguez M.D."/>
            <person name="Jenkins J."/>
            <person name="Jones B.M."/>
            <person name="Lawson T."/>
            <person name="Leese F."/>
            <person name="Lindquist E."/>
            <person name="Lobanov A."/>
            <person name="Lomsadze A."/>
            <person name="Malik S.B."/>
            <person name="Marsh M.E."/>
            <person name="Mackinder L."/>
            <person name="Mock T."/>
            <person name="Mueller-Roeber B."/>
            <person name="Pagarete A."/>
            <person name="Parker M."/>
            <person name="Probert I."/>
            <person name="Quesneville H."/>
            <person name="Raines C."/>
            <person name="Rensing S.A."/>
            <person name="Riano-Pachon D.M."/>
            <person name="Richier S."/>
            <person name="Rokitta S."/>
            <person name="Shiraiwa Y."/>
            <person name="Soanes D.M."/>
            <person name="van der Giezen M."/>
            <person name="Wahlund T.M."/>
            <person name="Williams B."/>
            <person name="Wilson W."/>
            <person name="Wolfe G."/>
            <person name="Wurch L.L."/>
        </authorList>
    </citation>
    <scope>NUCLEOTIDE SEQUENCE</scope>
</reference>
<evidence type="ECO:0000259" key="1">
    <source>
        <dbReference type="Pfam" id="PF21743"/>
    </source>
</evidence>
<dbReference type="EnsemblProtists" id="EOD17353">
    <property type="protein sequence ID" value="EOD17353"/>
    <property type="gene ID" value="EMIHUDRAFT_210002"/>
</dbReference>
<protein>
    <recommendedName>
        <fullName evidence="1">PTM/DIR17-like Tudor domain-containing protein</fullName>
    </recommendedName>
</protein>
<dbReference type="InterPro" id="IPR047365">
    <property type="entry name" value="Tudor_AtPTM-like"/>
</dbReference>
<dbReference type="HOGENOM" id="CLU_2763196_0_0_1"/>
<evidence type="ECO:0000313" key="2">
    <source>
        <dbReference type="EnsemblProtists" id="EOD17353"/>
    </source>
</evidence>
<dbReference type="Pfam" id="PF21743">
    <property type="entry name" value="PTM_DIR17_Tudor"/>
    <property type="match status" value="1"/>
</dbReference>
<dbReference type="PaxDb" id="2903-EOD17353"/>
<name>A0A0D3J1G8_EMIH1</name>
<keyword evidence="3" id="KW-1185">Reference proteome</keyword>
<dbReference type="GeneID" id="17263503"/>
<accession>A0A0D3J1G8</accession>
<dbReference type="AlphaFoldDB" id="A0A0D3J1G8"/>
<sequence length="70" mass="7537">MSSLLQCIRSNEGQGRGGAPQSGICGLGDIVSYDPETGYYHVTYEDGDKEDLSRAAVQAGVRRFQQAQAK</sequence>
<feature type="domain" description="PTM/DIR17-like Tudor" evidence="1">
    <location>
        <begin position="27"/>
        <end position="55"/>
    </location>
</feature>
<dbReference type="Gene3D" id="2.30.30.140">
    <property type="match status" value="1"/>
</dbReference>
<proteinExistence type="predicted"/>
<organism evidence="2 3">
    <name type="scientific">Emiliania huxleyi (strain CCMP1516)</name>
    <dbReference type="NCBI Taxonomy" id="280463"/>
    <lineage>
        <taxon>Eukaryota</taxon>
        <taxon>Haptista</taxon>
        <taxon>Haptophyta</taxon>
        <taxon>Prymnesiophyceae</taxon>
        <taxon>Isochrysidales</taxon>
        <taxon>Noelaerhabdaceae</taxon>
        <taxon>Emiliania</taxon>
    </lineage>
</organism>
<dbReference type="KEGG" id="ehx:EMIHUDRAFT_210002"/>
<evidence type="ECO:0000313" key="3">
    <source>
        <dbReference type="Proteomes" id="UP000013827"/>
    </source>
</evidence>